<evidence type="ECO:0000256" key="2">
    <source>
        <dbReference type="ARBA" id="ARBA00022692"/>
    </source>
</evidence>
<organism evidence="7 8">
    <name type="scientific">Conidiobolus coronatus (strain ATCC 28846 / CBS 209.66 / NRRL 28638)</name>
    <name type="common">Delacroixia coronata</name>
    <dbReference type="NCBI Taxonomy" id="796925"/>
    <lineage>
        <taxon>Eukaryota</taxon>
        <taxon>Fungi</taxon>
        <taxon>Fungi incertae sedis</taxon>
        <taxon>Zoopagomycota</taxon>
        <taxon>Entomophthoromycotina</taxon>
        <taxon>Entomophthoromycetes</taxon>
        <taxon>Entomophthorales</taxon>
        <taxon>Ancylistaceae</taxon>
        <taxon>Conidiobolus</taxon>
    </lineage>
</organism>
<keyword evidence="3 5" id="KW-1133">Transmembrane helix</keyword>
<evidence type="ECO:0000256" key="3">
    <source>
        <dbReference type="ARBA" id="ARBA00022989"/>
    </source>
</evidence>
<dbReference type="GO" id="GO:0016020">
    <property type="term" value="C:membrane"/>
    <property type="evidence" value="ECO:0007669"/>
    <property type="project" value="UniProtKB-SubCell"/>
</dbReference>
<dbReference type="PROSITE" id="PS50262">
    <property type="entry name" value="G_PROTEIN_RECEP_F1_2"/>
    <property type="match status" value="1"/>
</dbReference>
<feature type="transmembrane region" description="Helical" evidence="5">
    <location>
        <begin position="267"/>
        <end position="287"/>
    </location>
</feature>
<feature type="transmembrane region" description="Helical" evidence="5">
    <location>
        <begin position="57"/>
        <end position="78"/>
    </location>
</feature>
<feature type="transmembrane region" description="Helical" evidence="5">
    <location>
        <begin position="22"/>
        <end position="45"/>
    </location>
</feature>
<keyword evidence="4 5" id="KW-0472">Membrane</keyword>
<dbReference type="AlphaFoldDB" id="A0A137PD25"/>
<comment type="subcellular location">
    <subcellularLocation>
        <location evidence="1">Membrane</location>
    </subcellularLocation>
</comment>
<evidence type="ECO:0000313" key="8">
    <source>
        <dbReference type="Proteomes" id="UP000070444"/>
    </source>
</evidence>
<evidence type="ECO:0000256" key="1">
    <source>
        <dbReference type="ARBA" id="ARBA00004370"/>
    </source>
</evidence>
<dbReference type="InterPro" id="IPR017452">
    <property type="entry name" value="GPCR_Rhodpsn_7TM"/>
</dbReference>
<keyword evidence="8" id="KW-1185">Reference proteome</keyword>
<accession>A0A137PD25</accession>
<name>A0A137PD25_CONC2</name>
<dbReference type="Gene3D" id="1.20.1070.10">
    <property type="entry name" value="Rhodopsin 7-helix transmembrane proteins"/>
    <property type="match status" value="1"/>
</dbReference>
<evidence type="ECO:0000313" key="7">
    <source>
        <dbReference type="EMBL" id="KXN72872.1"/>
    </source>
</evidence>
<gene>
    <name evidence="7" type="ORF">CONCODRAFT_4265</name>
</gene>
<dbReference type="SUPFAM" id="SSF81321">
    <property type="entry name" value="Family A G protein-coupled receptor-like"/>
    <property type="match status" value="1"/>
</dbReference>
<reference evidence="7 8" key="1">
    <citation type="journal article" date="2015" name="Genome Biol. Evol.">
        <title>Phylogenomic analyses indicate that early fungi evolved digesting cell walls of algal ancestors of land plants.</title>
        <authorList>
            <person name="Chang Y."/>
            <person name="Wang S."/>
            <person name="Sekimoto S."/>
            <person name="Aerts A.L."/>
            <person name="Choi C."/>
            <person name="Clum A."/>
            <person name="LaButti K.M."/>
            <person name="Lindquist E.A."/>
            <person name="Yee Ngan C."/>
            <person name="Ohm R.A."/>
            <person name="Salamov A.A."/>
            <person name="Grigoriev I.V."/>
            <person name="Spatafora J.W."/>
            <person name="Berbee M.L."/>
        </authorList>
    </citation>
    <scope>NUCLEOTIDE SEQUENCE [LARGE SCALE GENOMIC DNA]</scope>
    <source>
        <strain evidence="7 8">NRRL 28638</strain>
    </source>
</reference>
<feature type="domain" description="G-protein coupled receptors family 1 profile" evidence="6">
    <location>
        <begin position="58"/>
        <end position="245"/>
    </location>
</feature>
<protein>
    <recommendedName>
        <fullName evidence="6">G-protein coupled receptors family 1 profile domain-containing protein</fullName>
    </recommendedName>
</protein>
<evidence type="ECO:0000256" key="4">
    <source>
        <dbReference type="ARBA" id="ARBA00023136"/>
    </source>
</evidence>
<sequence length="306" mass="35078">MNSTTIFQNQIVDSSNGPYKSVLVAMSLIFGTLGTALSSYMIFLISKKPKPLHNDTILSLITIIVGLLGSIFHIARGIMMQWPYNIFVYSVNACSVEYATASLFNSICVYPITLLSLERMLLIIFKIKLSKIIWIVGVVVLMSIHAALMLIVSVQKTFLFSDIAMGCISSPYSNMKFVSRFLAITYIISFLLVTINYSSIIVFQLKRTYQIKLQLQVNMKLVRRQNLKILFRAMLIVLCFTIAYLGKVWCWTYQWVTGDDRPWTLNYISNLLFLTHNVSNCLIVLYLDSKSCQLAYNHFRKLINRY</sequence>
<dbReference type="EMBL" id="KQ964445">
    <property type="protein sequence ID" value="KXN72872.1"/>
    <property type="molecule type" value="Genomic_DNA"/>
</dbReference>
<feature type="transmembrane region" description="Helical" evidence="5">
    <location>
        <begin position="229"/>
        <end position="247"/>
    </location>
</feature>
<evidence type="ECO:0000259" key="6">
    <source>
        <dbReference type="PROSITE" id="PS50262"/>
    </source>
</evidence>
<feature type="transmembrane region" description="Helical" evidence="5">
    <location>
        <begin position="129"/>
        <end position="152"/>
    </location>
</feature>
<feature type="transmembrane region" description="Helical" evidence="5">
    <location>
        <begin position="98"/>
        <end position="117"/>
    </location>
</feature>
<proteinExistence type="predicted"/>
<feature type="transmembrane region" description="Helical" evidence="5">
    <location>
        <begin position="181"/>
        <end position="203"/>
    </location>
</feature>
<dbReference type="Proteomes" id="UP000070444">
    <property type="component" value="Unassembled WGS sequence"/>
</dbReference>
<evidence type="ECO:0000256" key="5">
    <source>
        <dbReference type="SAM" id="Phobius"/>
    </source>
</evidence>
<keyword evidence="2 5" id="KW-0812">Transmembrane</keyword>